<accession>A0A6J1PX39</accession>
<dbReference type="PANTHER" id="PTHR10174">
    <property type="entry name" value="ALPHA-TOCOPHEROL TRANSFER PROTEIN-RELATED"/>
    <property type="match status" value="1"/>
</dbReference>
<proteinExistence type="predicted"/>
<dbReference type="CDD" id="cd00170">
    <property type="entry name" value="SEC14"/>
    <property type="match status" value="1"/>
</dbReference>
<dbReference type="PRINTS" id="PR00180">
    <property type="entry name" value="CRETINALDHBP"/>
</dbReference>
<evidence type="ECO:0000259" key="1">
    <source>
        <dbReference type="PROSITE" id="PS50191"/>
    </source>
</evidence>
<dbReference type="InterPro" id="IPR011074">
    <property type="entry name" value="CRAL/TRIO_N_dom"/>
</dbReference>
<dbReference type="GeneID" id="112455817"/>
<dbReference type="PROSITE" id="PS50191">
    <property type="entry name" value="CRAL_TRIO"/>
    <property type="match status" value="1"/>
</dbReference>
<dbReference type="SUPFAM" id="SSF52087">
    <property type="entry name" value="CRAL/TRIO domain"/>
    <property type="match status" value="1"/>
</dbReference>
<dbReference type="AlphaFoldDB" id="A0A6J1PX39"/>
<name>A0A6J1PX39_9HYME</name>
<dbReference type="GO" id="GO:0016020">
    <property type="term" value="C:membrane"/>
    <property type="evidence" value="ECO:0007669"/>
    <property type="project" value="TreeGrafter"/>
</dbReference>
<protein>
    <submittedName>
        <fullName evidence="3">Retinol-binding protein pinta-like</fullName>
    </submittedName>
</protein>
<dbReference type="Gene3D" id="1.20.5.1200">
    <property type="entry name" value="Alpha-tocopherol transfer"/>
    <property type="match status" value="1"/>
</dbReference>
<dbReference type="InterPro" id="IPR036865">
    <property type="entry name" value="CRAL-TRIO_dom_sf"/>
</dbReference>
<dbReference type="InterPro" id="IPR036273">
    <property type="entry name" value="CRAL/TRIO_N_dom_sf"/>
</dbReference>
<sequence>MANASDHDDSVECYARQKLASADKLYAATYLNKTDETRANALAEIKRWIKEKEDLHAQNDTSSLSPVGEASRSPTFTNVAMASTCSDSVMPHAPQELTEEDKRYAATNLNETDETRENSVAEIKRLIENELRIRIDDFLILRFLRVCKFDLEKTNIRIRNYYKQRSNLPEWYMNRDPFRPELQELLELGVFLPLRKPDSEGRLVILVRGTRHDPRRHNISDIVKIGVMATEVAMKYYPAASVYGFASFIDMVNPTVRHILQLRPYILMNLIHAWQSCYPIRIQKINIFNVPAFFNVIVEILKSFMTEKIKNRFNVYSHTTDCFKDIPAEILPVEYGGTDGTIQELTEYWKKLIEENGGWLTHNDENDRIE</sequence>
<dbReference type="InterPro" id="IPR001251">
    <property type="entry name" value="CRAL-TRIO_dom"/>
</dbReference>
<dbReference type="Gene3D" id="1.10.8.20">
    <property type="entry name" value="N-terminal domain of phosphatidylinositol transfer protein sec14p"/>
    <property type="match status" value="1"/>
</dbReference>
<dbReference type="Pfam" id="PF00650">
    <property type="entry name" value="CRAL_TRIO"/>
    <property type="match status" value="1"/>
</dbReference>
<dbReference type="SMART" id="SM01100">
    <property type="entry name" value="CRAL_TRIO_N"/>
    <property type="match status" value="1"/>
</dbReference>
<reference evidence="3" key="1">
    <citation type="submission" date="2025-08" db="UniProtKB">
        <authorList>
            <consortium name="RefSeq"/>
        </authorList>
    </citation>
    <scope>IDENTIFICATION</scope>
    <source>
        <tissue evidence="3">Whole body</tissue>
    </source>
</reference>
<organism evidence="2 3">
    <name type="scientific">Temnothorax curvispinosus</name>
    <dbReference type="NCBI Taxonomy" id="300111"/>
    <lineage>
        <taxon>Eukaryota</taxon>
        <taxon>Metazoa</taxon>
        <taxon>Ecdysozoa</taxon>
        <taxon>Arthropoda</taxon>
        <taxon>Hexapoda</taxon>
        <taxon>Insecta</taxon>
        <taxon>Pterygota</taxon>
        <taxon>Neoptera</taxon>
        <taxon>Endopterygota</taxon>
        <taxon>Hymenoptera</taxon>
        <taxon>Apocrita</taxon>
        <taxon>Aculeata</taxon>
        <taxon>Formicoidea</taxon>
        <taxon>Formicidae</taxon>
        <taxon>Myrmicinae</taxon>
        <taxon>Temnothorax</taxon>
    </lineage>
</organism>
<dbReference type="PANTHER" id="PTHR10174:SF224">
    <property type="entry name" value="RETINOL-BINDING PROTEIN PINTA"/>
    <property type="match status" value="1"/>
</dbReference>
<dbReference type="SMART" id="SM00516">
    <property type="entry name" value="SEC14"/>
    <property type="match status" value="1"/>
</dbReference>
<evidence type="ECO:0000313" key="3">
    <source>
        <dbReference type="RefSeq" id="XP_024873771.1"/>
    </source>
</evidence>
<dbReference type="Proteomes" id="UP000504618">
    <property type="component" value="Unplaced"/>
</dbReference>
<dbReference type="RefSeq" id="XP_024873771.1">
    <property type="nucleotide sequence ID" value="XM_025018003.1"/>
</dbReference>
<dbReference type="GO" id="GO:1902936">
    <property type="term" value="F:phosphatidylinositol bisphosphate binding"/>
    <property type="evidence" value="ECO:0007669"/>
    <property type="project" value="TreeGrafter"/>
</dbReference>
<gene>
    <name evidence="3" type="primary">LOC112455817</name>
</gene>
<dbReference type="OrthoDB" id="6682367at2759"/>
<evidence type="ECO:0000313" key="2">
    <source>
        <dbReference type="Proteomes" id="UP000504618"/>
    </source>
</evidence>
<keyword evidence="2" id="KW-1185">Reference proteome</keyword>
<feature type="domain" description="CRAL-TRIO" evidence="1">
    <location>
        <begin position="179"/>
        <end position="343"/>
    </location>
</feature>
<dbReference type="SUPFAM" id="SSF46938">
    <property type="entry name" value="CRAL/TRIO N-terminal domain"/>
    <property type="match status" value="1"/>
</dbReference>
<dbReference type="Gene3D" id="3.40.525.10">
    <property type="entry name" value="CRAL-TRIO lipid binding domain"/>
    <property type="match status" value="1"/>
</dbReference>